<dbReference type="InterPro" id="IPR001841">
    <property type="entry name" value="Znf_RING"/>
</dbReference>
<dbReference type="InterPro" id="IPR011016">
    <property type="entry name" value="Znf_RING-CH"/>
</dbReference>
<dbReference type="PROSITE" id="PS50106">
    <property type="entry name" value="PDZ"/>
    <property type="match status" value="1"/>
</dbReference>
<evidence type="ECO:0000256" key="1">
    <source>
        <dbReference type="ARBA" id="ARBA00000900"/>
    </source>
</evidence>
<dbReference type="OrthoDB" id="288306at2759"/>
<evidence type="ECO:0000256" key="2">
    <source>
        <dbReference type="ARBA" id="ARBA00004141"/>
    </source>
</evidence>
<dbReference type="SMART" id="SM00744">
    <property type="entry name" value="RINGv"/>
    <property type="match status" value="1"/>
</dbReference>
<evidence type="ECO:0000256" key="6">
    <source>
        <dbReference type="ARBA" id="ARBA00022723"/>
    </source>
</evidence>
<evidence type="ECO:0000259" key="16">
    <source>
        <dbReference type="PROSITE" id="PS50106"/>
    </source>
</evidence>
<dbReference type="PANTHER" id="PTHR45977:SF4">
    <property type="entry name" value="RING-TYPE DOMAIN-CONTAINING PROTEIN"/>
    <property type="match status" value="1"/>
</dbReference>
<evidence type="ECO:0000313" key="19">
    <source>
        <dbReference type="Proteomes" id="UP001152797"/>
    </source>
</evidence>
<keyword evidence="6" id="KW-0479">Metal-binding</keyword>
<dbReference type="PANTHER" id="PTHR45977">
    <property type="entry name" value="TARGET OF ERK KINASE MPK-1"/>
    <property type="match status" value="1"/>
</dbReference>
<evidence type="ECO:0000256" key="13">
    <source>
        <dbReference type="SAM" id="Coils"/>
    </source>
</evidence>
<organism evidence="17">
    <name type="scientific">Cladocopium goreaui</name>
    <dbReference type="NCBI Taxonomy" id="2562237"/>
    <lineage>
        <taxon>Eukaryota</taxon>
        <taxon>Sar</taxon>
        <taxon>Alveolata</taxon>
        <taxon>Dinophyceae</taxon>
        <taxon>Suessiales</taxon>
        <taxon>Symbiodiniaceae</taxon>
        <taxon>Cladocopium</taxon>
    </lineage>
</organism>
<dbReference type="SMART" id="SM00184">
    <property type="entry name" value="RING"/>
    <property type="match status" value="1"/>
</dbReference>
<evidence type="ECO:0000256" key="8">
    <source>
        <dbReference type="ARBA" id="ARBA00022786"/>
    </source>
</evidence>
<dbReference type="Pfam" id="PF13639">
    <property type="entry name" value="zf-RING_2"/>
    <property type="match status" value="1"/>
</dbReference>
<dbReference type="Proteomes" id="UP001152797">
    <property type="component" value="Unassembled WGS sequence"/>
</dbReference>
<keyword evidence="11" id="KW-0472">Membrane</keyword>
<dbReference type="GO" id="GO:0008270">
    <property type="term" value="F:zinc ion binding"/>
    <property type="evidence" value="ECO:0007669"/>
    <property type="project" value="UniProtKB-KW"/>
</dbReference>
<comment type="subcellular location">
    <subcellularLocation>
        <location evidence="2">Membrane</location>
        <topology evidence="2">Multi-pass membrane protein</topology>
    </subcellularLocation>
</comment>
<keyword evidence="19" id="KW-1185">Reference proteome</keyword>
<feature type="region of interest" description="Disordered" evidence="14">
    <location>
        <begin position="295"/>
        <end position="398"/>
    </location>
</feature>
<accession>A0A9P1CJN2</accession>
<dbReference type="Gene3D" id="3.30.40.10">
    <property type="entry name" value="Zinc/RING finger domain, C3HC4 (zinc finger)"/>
    <property type="match status" value="1"/>
</dbReference>
<keyword evidence="4" id="KW-0808">Transferase</keyword>
<evidence type="ECO:0000256" key="3">
    <source>
        <dbReference type="ARBA" id="ARBA00012483"/>
    </source>
</evidence>
<protein>
    <recommendedName>
        <fullName evidence="3">RING-type E3 ubiquitin transferase</fullName>
        <ecNumber evidence="3">2.3.2.27</ecNumber>
    </recommendedName>
</protein>
<evidence type="ECO:0000313" key="17">
    <source>
        <dbReference type="EMBL" id="CAI3992695.1"/>
    </source>
</evidence>
<dbReference type="InterPro" id="IPR001478">
    <property type="entry name" value="PDZ"/>
</dbReference>
<keyword evidence="9" id="KW-0862">Zinc</keyword>
<feature type="domain" description="PDZ" evidence="16">
    <location>
        <begin position="829"/>
        <end position="921"/>
    </location>
</feature>
<evidence type="ECO:0000256" key="4">
    <source>
        <dbReference type="ARBA" id="ARBA00022679"/>
    </source>
</evidence>
<comment type="catalytic activity">
    <reaction evidence="1">
        <text>S-ubiquitinyl-[E2 ubiquitin-conjugating enzyme]-L-cysteine + [acceptor protein]-L-lysine = [E2 ubiquitin-conjugating enzyme]-L-cysteine + N(6)-ubiquitinyl-[acceptor protein]-L-lysine.</text>
        <dbReference type="EC" id="2.3.2.27"/>
    </reaction>
</comment>
<name>A0A9P1CJN2_9DINO</name>
<evidence type="ECO:0000256" key="10">
    <source>
        <dbReference type="ARBA" id="ARBA00022989"/>
    </source>
</evidence>
<reference evidence="18 19" key="2">
    <citation type="submission" date="2024-05" db="EMBL/GenBank/DDBJ databases">
        <authorList>
            <person name="Chen Y."/>
            <person name="Shah S."/>
            <person name="Dougan E. K."/>
            <person name="Thang M."/>
            <person name="Chan C."/>
        </authorList>
    </citation>
    <scope>NUCLEOTIDE SEQUENCE [LARGE SCALE GENOMIC DNA]</scope>
</reference>
<dbReference type="GO" id="GO:0016020">
    <property type="term" value="C:membrane"/>
    <property type="evidence" value="ECO:0007669"/>
    <property type="project" value="UniProtKB-SubCell"/>
</dbReference>
<dbReference type="EMBL" id="CAMXCT020001744">
    <property type="protein sequence ID" value="CAL1146070.1"/>
    <property type="molecule type" value="Genomic_DNA"/>
</dbReference>
<evidence type="ECO:0000256" key="5">
    <source>
        <dbReference type="ARBA" id="ARBA00022692"/>
    </source>
</evidence>
<dbReference type="EMBL" id="CAMXCT030001744">
    <property type="protein sequence ID" value="CAL4780007.1"/>
    <property type="molecule type" value="Genomic_DNA"/>
</dbReference>
<dbReference type="GO" id="GO:0016567">
    <property type="term" value="P:protein ubiquitination"/>
    <property type="evidence" value="ECO:0007669"/>
    <property type="project" value="TreeGrafter"/>
</dbReference>
<keyword evidence="8" id="KW-0833">Ubl conjugation pathway</keyword>
<evidence type="ECO:0000259" key="15">
    <source>
        <dbReference type="PROSITE" id="PS50089"/>
    </source>
</evidence>
<gene>
    <name evidence="17" type="ORF">C1SCF055_LOCUS19500</name>
</gene>
<evidence type="ECO:0000256" key="14">
    <source>
        <dbReference type="SAM" id="MobiDB-lite"/>
    </source>
</evidence>
<evidence type="ECO:0000313" key="18">
    <source>
        <dbReference type="EMBL" id="CAL4780007.1"/>
    </source>
</evidence>
<dbReference type="PROSITE" id="PS50089">
    <property type="entry name" value="ZF_RING_2"/>
    <property type="match status" value="1"/>
</dbReference>
<dbReference type="CDD" id="cd16448">
    <property type="entry name" value="RING-H2"/>
    <property type="match status" value="1"/>
</dbReference>
<dbReference type="AlphaFoldDB" id="A0A9P1CJN2"/>
<comment type="caution">
    <text evidence="17">The sequence shown here is derived from an EMBL/GenBank/DDBJ whole genome shotgun (WGS) entry which is preliminary data.</text>
</comment>
<keyword evidence="7 12" id="KW-0863">Zinc-finger</keyword>
<proteinExistence type="predicted"/>
<evidence type="ECO:0000256" key="11">
    <source>
        <dbReference type="ARBA" id="ARBA00023136"/>
    </source>
</evidence>
<feature type="coiled-coil region" evidence="13">
    <location>
        <begin position="43"/>
        <end position="70"/>
    </location>
</feature>
<dbReference type="SUPFAM" id="SSF57850">
    <property type="entry name" value="RING/U-box"/>
    <property type="match status" value="1"/>
</dbReference>
<keyword evidence="10" id="KW-1133">Transmembrane helix</keyword>
<feature type="compositionally biased region" description="Basic and acidic residues" evidence="14">
    <location>
        <begin position="372"/>
        <end position="393"/>
    </location>
</feature>
<dbReference type="EMBL" id="CAMXCT010001744">
    <property type="protein sequence ID" value="CAI3992695.1"/>
    <property type="molecule type" value="Genomic_DNA"/>
</dbReference>
<keyword evidence="5" id="KW-0812">Transmembrane</keyword>
<evidence type="ECO:0000256" key="9">
    <source>
        <dbReference type="ARBA" id="ARBA00022833"/>
    </source>
</evidence>
<reference evidence="17" key="1">
    <citation type="submission" date="2022-10" db="EMBL/GenBank/DDBJ databases">
        <authorList>
            <person name="Chen Y."/>
            <person name="Dougan E. K."/>
            <person name="Chan C."/>
            <person name="Rhodes N."/>
            <person name="Thang M."/>
        </authorList>
    </citation>
    <scope>NUCLEOTIDE SEQUENCE</scope>
</reference>
<sequence>MMLEWRELVSTFEEPEGDSETLYIKAYMKAAGNLHCACKDALEAFKTQELQHVEEEKKKAAAEAVGLINDYALGICTVASAKSVILLAGDPKAEVCLESMVMKEFQPFATALQGLDKTKEQIEKMKALSPPSLKELLSYVSSCEEAASLLSSTRMNEDSLNSLKTVTQSLLKSFDDGMLKELSGFDETVHILQGFIKKYGPLADAAKSWQMDPVKARFKGEGIKTDFNAFHDGAGGSFACVGWLCEPPAQEIAGMVMLSGFFIDPDGMELSTVLTFAQKTYQLKEDHLPAKLAKMVQDAKEKEKSDAKKPVKKDKLKDKKEKGTEKKEKGTEKKEKGTEKKEKGSDKSDKKKDKKKEKPAGAAGAGEEESAAAEKKSFFGPETTEHLKGKVQDLKAGGKKAAEKVRDVGGKLWHKTDHWFHQLRGDSAKEGAMTRSWEECHQHALQLYESGVDDNLAWTLEELKTGTLQVYAKSAVIFHHPNDQAAVDELFKSSSGSSQCAAPSTACIAAYCQTPLRTENQRCDVHIFSFSQSFFDISSMDQAKRQVLRDKLKWLCYTVSVCASQHQLSIAWHLPGGAADVSFENDSEVSVEGLQELCKMMMKDQLKAFPEVDLTTRLPDLHSYFDSPGFEETASSTLFVHLGEPWHGAPPLGVFGSCTALTLLCRPTTNPCLNQVLLTAPEDSSLVAPAADVVASAGLDLLDVAEDSAPPMDPMDPVAVVIGDDLELDEELPSEACTSVPNGATGGYPSIEAPAVAQNSSAPVSKTVEATQTPRVTTEQLPLFTKRQGSCGLARLSFWSLVAQRPAVAKMVFGGCFCSQRQRPRRGFRVALTRDGESDRYGFVATFAPNGPKDQGLVIRDITQDMCTAASRWNAAHVGRGARGVAERQIRAGQVILEVNGQTETPEMLREVSDANTLEMLISDQLTPLQKEIFRVSRKKSRMMAKMENILQDVPRSVREDLGEACSICFDDMDEKSTAVQLPCGHCFHKKCVTKWLTSGEPRQRCPLCNQKLEISP</sequence>
<dbReference type="GO" id="GO:0061630">
    <property type="term" value="F:ubiquitin protein ligase activity"/>
    <property type="evidence" value="ECO:0007669"/>
    <property type="project" value="UniProtKB-EC"/>
</dbReference>
<dbReference type="GO" id="GO:0006511">
    <property type="term" value="P:ubiquitin-dependent protein catabolic process"/>
    <property type="evidence" value="ECO:0007669"/>
    <property type="project" value="TreeGrafter"/>
</dbReference>
<dbReference type="InterPro" id="IPR013083">
    <property type="entry name" value="Znf_RING/FYVE/PHD"/>
</dbReference>
<dbReference type="EC" id="2.3.2.27" evidence="3"/>
<keyword evidence="13" id="KW-0175">Coiled coil</keyword>
<evidence type="ECO:0000256" key="12">
    <source>
        <dbReference type="PROSITE-ProRule" id="PRU00175"/>
    </source>
</evidence>
<feature type="compositionally biased region" description="Basic and acidic residues" evidence="14">
    <location>
        <begin position="297"/>
        <end position="359"/>
    </location>
</feature>
<evidence type="ECO:0000256" key="7">
    <source>
        <dbReference type="ARBA" id="ARBA00022771"/>
    </source>
</evidence>
<feature type="domain" description="RING-type" evidence="15">
    <location>
        <begin position="966"/>
        <end position="1010"/>
    </location>
</feature>